<keyword evidence="3" id="KW-1185">Reference proteome</keyword>
<protein>
    <submittedName>
        <fullName evidence="2">Silent information regulator protein Sir2</fullName>
    </submittedName>
</protein>
<evidence type="ECO:0000256" key="1">
    <source>
        <dbReference type="SAM" id="MobiDB-lite"/>
    </source>
</evidence>
<dbReference type="InterPro" id="IPR029035">
    <property type="entry name" value="DHS-like_NAD/FAD-binding_dom"/>
</dbReference>
<sequence length="98" mass="10877">MFGDESWVPTRTAQQQANPREWAREIERPVVIEIGAGQAVPSIRLFAETFGAPLIRINLEDERVTRQEDVGIRGGALDVLHQIDAALASDARLIEATR</sequence>
<dbReference type="RefSeq" id="WP_062611468.1">
    <property type="nucleotide sequence ID" value="NZ_FCOX02000075.1"/>
</dbReference>
<accession>A0A158EE35</accession>
<evidence type="ECO:0000313" key="2">
    <source>
        <dbReference type="EMBL" id="SAL05149.1"/>
    </source>
</evidence>
<dbReference type="EMBL" id="FCOX02000075">
    <property type="protein sequence ID" value="SAL05149.1"/>
    <property type="molecule type" value="Genomic_DNA"/>
</dbReference>
<reference evidence="2" key="1">
    <citation type="submission" date="2016-01" db="EMBL/GenBank/DDBJ databases">
        <authorList>
            <person name="Peeters C."/>
        </authorList>
    </citation>
    <scope>NUCLEOTIDE SEQUENCE</scope>
    <source>
        <strain evidence="2">LMG 29321</strain>
    </source>
</reference>
<feature type="region of interest" description="Disordered" evidence="1">
    <location>
        <begin position="1"/>
        <end position="20"/>
    </location>
</feature>
<dbReference type="SUPFAM" id="SSF52467">
    <property type="entry name" value="DHS-like NAD/FAD-binding domain"/>
    <property type="match status" value="1"/>
</dbReference>
<proteinExistence type="predicted"/>
<feature type="compositionally biased region" description="Polar residues" evidence="1">
    <location>
        <begin position="9"/>
        <end position="18"/>
    </location>
</feature>
<organism evidence="2 3">
    <name type="scientific">Caballeronia calidae</name>
    <dbReference type="NCBI Taxonomy" id="1777139"/>
    <lineage>
        <taxon>Bacteria</taxon>
        <taxon>Pseudomonadati</taxon>
        <taxon>Pseudomonadota</taxon>
        <taxon>Betaproteobacteria</taxon>
        <taxon>Burkholderiales</taxon>
        <taxon>Burkholderiaceae</taxon>
        <taxon>Caballeronia</taxon>
    </lineage>
</organism>
<comment type="caution">
    <text evidence="2">The sequence shown here is derived from an EMBL/GenBank/DDBJ whole genome shotgun (WGS) entry which is preliminary data.</text>
</comment>
<gene>
    <name evidence="2" type="ORF">AWB78_07323</name>
</gene>
<name>A0A158EE35_9BURK</name>
<dbReference type="OrthoDB" id="9800582at2"/>
<evidence type="ECO:0000313" key="3">
    <source>
        <dbReference type="Proteomes" id="UP000071859"/>
    </source>
</evidence>
<dbReference type="AlphaFoldDB" id="A0A158EE35"/>
<dbReference type="Proteomes" id="UP000071859">
    <property type="component" value="Unassembled WGS sequence"/>
</dbReference>